<organism evidence="1 2">
    <name type="scientific">Aspergillus niger</name>
    <dbReference type="NCBI Taxonomy" id="5061"/>
    <lineage>
        <taxon>Eukaryota</taxon>
        <taxon>Fungi</taxon>
        <taxon>Dikarya</taxon>
        <taxon>Ascomycota</taxon>
        <taxon>Pezizomycotina</taxon>
        <taxon>Eurotiomycetes</taxon>
        <taxon>Eurotiomycetidae</taxon>
        <taxon>Eurotiales</taxon>
        <taxon>Aspergillaceae</taxon>
        <taxon>Aspergillus</taxon>
        <taxon>Aspergillus subgen. Circumdati</taxon>
    </lineage>
</organism>
<sequence>MAAQDKYCFERDKKESERLDVQHRVLVRTSGDTLIHPSIPVEDIRSVADIATGTGIWLRDLKKSLDTPQVDRYYHGFDISSEQFPENPGAIQYSVHDLTVPFPQEHWGRYDLVHVRLLVAALEESDYKAAIANISRILKPGGYLQWEEIDAVTYLTKGYPVLSELYRCFDYGLTAEGKCFQASAKVYEETRAAGFVGVERLCYDSHKIPDLHHDVEERLTAIIRTLYAFLLLRSKQVDTAEVASQEAENLAEEHRRQCAEGNSPPLKLMRVVGQKPLYPSSL</sequence>
<dbReference type="GO" id="GO:0008168">
    <property type="term" value="F:methyltransferase activity"/>
    <property type="evidence" value="ECO:0007669"/>
    <property type="project" value="UniProtKB-KW"/>
</dbReference>
<reference evidence="2" key="1">
    <citation type="journal article" date="2016" name="Genome Announc.">
        <title>Draft genome sequence of Aspergillus niger strain An76.</title>
        <authorList>
            <person name="Gong W."/>
            <person name="Cheng Z."/>
            <person name="Zhang H."/>
            <person name="Liu L."/>
            <person name="Gao P."/>
            <person name="Wang L."/>
        </authorList>
    </citation>
    <scope>NUCLEOTIDE SEQUENCE [LARGE SCALE GENOMIC DNA]</scope>
    <source>
        <strain evidence="2">An76</strain>
    </source>
</reference>
<dbReference type="VEuPathDB" id="FungiDB:ATCC64974_28970"/>
<dbReference type="AlphaFoldDB" id="A0A100IFX6"/>
<dbReference type="PANTHER" id="PTHR43591">
    <property type="entry name" value="METHYLTRANSFERASE"/>
    <property type="match status" value="1"/>
</dbReference>
<dbReference type="EMBL" id="BCMY01000005">
    <property type="protein sequence ID" value="GAQ40531.1"/>
    <property type="molecule type" value="Genomic_DNA"/>
</dbReference>
<dbReference type="OMA" id="KCFQASA"/>
<dbReference type="CDD" id="cd02440">
    <property type="entry name" value="AdoMet_MTases"/>
    <property type="match status" value="1"/>
</dbReference>
<dbReference type="OrthoDB" id="417697at2759"/>
<dbReference type="SMR" id="A0A100IFX6"/>
<name>A0A100IFX6_ASPNG</name>
<dbReference type="PANTHER" id="PTHR43591:SF50">
    <property type="entry name" value="METHYLTRANSFERASE DOMAIN-CONTAINING PROTEIN-RELATED"/>
    <property type="match status" value="1"/>
</dbReference>
<dbReference type="Proteomes" id="UP000068243">
    <property type="component" value="Unassembled WGS sequence"/>
</dbReference>
<dbReference type="InterPro" id="IPR029063">
    <property type="entry name" value="SAM-dependent_MTases_sf"/>
</dbReference>
<dbReference type="VEuPathDB" id="FungiDB:An15g04920"/>
<comment type="caution">
    <text evidence="1">The sequence shown here is derived from an EMBL/GenBank/DDBJ whole genome shotgun (WGS) entry which is preliminary data.</text>
</comment>
<protein>
    <submittedName>
        <fullName evidence="1">LaeA-like methyltransferase</fullName>
    </submittedName>
</protein>
<keyword evidence="1" id="KW-0808">Transferase</keyword>
<dbReference type="Pfam" id="PF13489">
    <property type="entry name" value="Methyltransf_23"/>
    <property type="match status" value="1"/>
</dbReference>
<dbReference type="GO" id="GO:0032259">
    <property type="term" value="P:methylation"/>
    <property type="evidence" value="ECO:0007669"/>
    <property type="project" value="UniProtKB-KW"/>
</dbReference>
<dbReference type="VEuPathDB" id="FungiDB:M747DRAFT_322234"/>
<dbReference type="VEuPathDB" id="FungiDB:ASPNIDRAFT2_1183655"/>
<evidence type="ECO:0000313" key="1">
    <source>
        <dbReference type="EMBL" id="GAQ40531.1"/>
    </source>
</evidence>
<dbReference type="SUPFAM" id="SSF53335">
    <property type="entry name" value="S-adenosyl-L-methionine-dependent methyltransferases"/>
    <property type="match status" value="1"/>
</dbReference>
<keyword evidence="1" id="KW-0489">Methyltransferase</keyword>
<dbReference type="Gene3D" id="3.40.50.150">
    <property type="entry name" value="Vaccinia Virus protein VP39"/>
    <property type="match status" value="1"/>
</dbReference>
<proteinExistence type="predicted"/>
<evidence type="ECO:0000313" key="2">
    <source>
        <dbReference type="Proteomes" id="UP000068243"/>
    </source>
</evidence>
<accession>A0A100IFX6</accession>
<gene>
    <name evidence="1" type="ORF">ABL_03670</name>
</gene>